<dbReference type="RefSeq" id="WP_068389814.1">
    <property type="nucleotide sequence ID" value="NZ_LSZO01000144.1"/>
</dbReference>
<proteinExistence type="predicted"/>
<comment type="caution">
    <text evidence="2">The sequence shown here is derived from an EMBL/GenBank/DDBJ whole genome shotgun (WGS) entry which is preliminary data.</text>
</comment>
<dbReference type="AlphaFoldDB" id="A0A139SUW4"/>
<dbReference type="Proteomes" id="UP000072660">
    <property type="component" value="Unassembled WGS sequence"/>
</dbReference>
<reference evidence="2 3" key="1">
    <citation type="submission" date="2016-02" db="EMBL/GenBank/DDBJ databases">
        <authorList>
            <person name="Wen L."/>
            <person name="He K."/>
            <person name="Yang H."/>
        </authorList>
    </citation>
    <scope>NUCLEOTIDE SEQUENCE [LARGE SCALE GENOMIC DNA]</scope>
    <source>
        <strain evidence="2 3">CV58</strain>
    </source>
</reference>
<sequence length="180" mass="19804">MSQSSNASNPFVRGYLNLRVVQTQAPVYAIYGDDVDGRAVHIGDADSEQAAQAVAQRLGFSTGIYSRCWEISSAHLCESSNHYLMQLADIATPERFLLIAFRIPYSPAIGVKLMATPWTDANLLHVDGITADDLRQIHRDKGMPDDLTQVLFLASEADVRILIFDADAPLLPGLPVYELE</sequence>
<dbReference type="OrthoDB" id="8557870at2"/>
<keyword evidence="3" id="KW-1185">Reference proteome</keyword>
<accession>A0A139SUW4</accession>
<dbReference type="Pfam" id="PF19419">
    <property type="entry name" value="DUF5983"/>
    <property type="match status" value="1"/>
</dbReference>
<gene>
    <name evidence="2" type="ORF">AXE65_01965</name>
</gene>
<protein>
    <recommendedName>
        <fullName evidence="1">DUF5983 domain-containing protein</fullName>
    </recommendedName>
</protein>
<evidence type="ECO:0000259" key="1">
    <source>
        <dbReference type="Pfam" id="PF19419"/>
    </source>
</evidence>
<name>A0A139SUW4_9GAMM</name>
<dbReference type="InterPro" id="IPR046025">
    <property type="entry name" value="DUF5983"/>
</dbReference>
<organism evidence="2 3">
    <name type="scientific">Ventosimonas gracilis</name>
    <dbReference type="NCBI Taxonomy" id="1680762"/>
    <lineage>
        <taxon>Bacteria</taxon>
        <taxon>Pseudomonadati</taxon>
        <taxon>Pseudomonadota</taxon>
        <taxon>Gammaproteobacteria</taxon>
        <taxon>Pseudomonadales</taxon>
        <taxon>Ventosimonadaceae</taxon>
        <taxon>Ventosimonas</taxon>
    </lineage>
</organism>
<evidence type="ECO:0000313" key="3">
    <source>
        <dbReference type="Proteomes" id="UP000072660"/>
    </source>
</evidence>
<feature type="domain" description="DUF5983" evidence="1">
    <location>
        <begin position="68"/>
        <end position="178"/>
    </location>
</feature>
<evidence type="ECO:0000313" key="2">
    <source>
        <dbReference type="EMBL" id="KXU38353.1"/>
    </source>
</evidence>
<dbReference type="EMBL" id="LSZO01000144">
    <property type="protein sequence ID" value="KXU38353.1"/>
    <property type="molecule type" value="Genomic_DNA"/>
</dbReference>